<keyword evidence="3" id="KW-1185">Reference proteome</keyword>
<dbReference type="Proteomes" id="UP000318626">
    <property type="component" value="Chromosome"/>
</dbReference>
<evidence type="ECO:0008006" key="4">
    <source>
        <dbReference type="Google" id="ProtNLM"/>
    </source>
</evidence>
<evidence type="ECO:0000313" key="3">
    <source>
        <dbReference type="Proteomes" id="UP000318626"/>
    </source>
</evidence>
<dbReference type="EMBL" id="CP036289">
    <property type="protein sequence ID" value="QDU74335.1"/>
    <property type="molecule type" value="Genomic_DNA"/>
</dbReference>
<dbReference type="RefSeq" id="WP_144971308.1">
    <property type="nucleotide sequence ID" value="NZ_CP036289.1"/>
</dbReference>
<evidence type="ECO:0000256" key="1">
    <source>
        <dbReference type="SAM" id="Phobius"/>
    </source>
</evidence>
<proteinExistence type="predicted"/>
<sequence>MAPLWQIIFLADQQPVDFTAMGEHFRAENAHFNLPHFIILALVVLVIASLIWALTRWQENENAWKVDNPQRLFSDLCKKHDLSSHDASLLKKIGRELQLTQPASMFCDPSVLVSAMKLEKFHDLHGELTKLGEAFFGYHLWKQAIAADKSVHQDASHG</sequence>
<dbReference type="OrthoDB" id="278760at2"/>
<dbReference type="KEGG" id="bvo:Pan97_13420"/>
<gene>
    <name evidence="2" type="ORF">Pan97_13420</name>
</gene>
<keyword evidence="1" id="KW-1133">Transmembrane helix</keyword>
<name>A0A518C540_9BACT</name>
<reference evidence="3" key="1">
    <citation type="submission" date="2019-02" db="EMBL/GenBank/DDBJ databases">
        <title>Deep-cultivation of Planctomycetes and their phenomic and genomic characterization uncovers novel biology.</title>
        <authorList>
            <person name="Wiegand S."/>
            <person name="Jogler M."/>
            <person name="Boedeker C."/>
            <person name="Pinto D."/>
            <person name="Vollmers J."/>
            <person name="Rivas-Marin E."/>
            <person name="Kohn T."/>
            <person name="Peeters S.H."/>
            <person name="Heuer A."/>
            <person name="Rast P."/>
            <person name="Oberbeckmann S."/>
            <person name="Bunk B."/>
            <person name="Jeske O."/>
            <person name="Meyerdierks A."/>
            <person name="Storesund J.E."/>
            <person name="Kallscheuer N."/>
            <person name="Luecker S."/>
            <person name="Lage O.M."/>
            <person name="Pohl T."/>
            <person name="Merkel B.J."/>
            <person name="Hornburger P."/>
            <person name="Mueller R.-W."/>
            <person name="Bruemmer F."/>
            <person name="Labrenz M."/>
            <person name="Spormann A.M."/>
            <person name="Op den Camp H."/>
            <person name="Overmann J."/>
            <person name="Amann R."/>
            <person name="Jetten M.S.M."/>
            <person name="Mascher T."/>
            <person name="Medema M.H."/>
            <person name="Devos D.P."/>
            <person name="Kaster A.-K."/>
            <person name="Ovreas L."/>
            <person name="Rohde M."/>
            <person name="Galperin M.Y."/>
            <person name="Jogler C."/>
        </authorList>
    </citation>
    <scope>NUCLEOTIDE SEQUENCE [LARGE SCALE GENOMIC DNA]</scope>
    <source>
        <strain evidence="3">Pan97</strain>
    </source>
</reference>
<evidence type="ECO:0000313" key="2">
    <source>
        <dbReference type="EMBL" id="QDU74335.1"/>
    </source>
</evidence>
<organism evidence="2 3">
    <name type="scientific">Bremerella volcania</name>
    <dbReference type="NCBI Taxonomy" id="2527984"/>
    <lineage>
        <taxon>Bacteria</taxon>
        <taxon>Pseudomonadati</taxon>
        <taxon>Planctomycetota</taxon>
        <taxon>Planctomycetia</taxon>
        <taxon>Pirellulales</taxon>
        <taxon>Pirellulaceae</taxon>
        <taxon>Bremerella</taxon>
    </lineage>
</organism>
<protein>
    <recommendedName>
        <fullName evidence="4">DUF4381 domain-containing protein</fullName>
    </recommendedName>
</protein>
<feature type="transmembrane region" description="Helical" evidence="1">
    <location>
        <begin position="34"/>
        <end position="55"/>
    </location>
</feature>
<dbReference type="AlphaFoldDB" id="A0A518C540"/>
<keyword evidence="1" id="KW-0472">Membrane</keyword>
<accession>A0A518C540</accession>
<keyword evidence="1" id="KW-0812">Transmembrane</keyword>